<reference evidence="1 2" key="1">
    <citation type="submission" date="2024-01" db="EMBL/GenBank/DDBJ databases">
        <title>A draft genome for the cacao thread blight pathogen Marasmiellus scandens.</title>
        <authorList>
            <person name="Baruah I.K."/>
            <person name="Leung J."/>
            <person name="Bukari Y."/>
            <person name="Amoako-Attah I."/>
            <person name="Meinhardt L.W."/>
            <person name="Bailey B.A."/>
            <person name="Cohen S.P."/>
        </authorList>
    </citation>
    <scope>NUCLEOTIDE SEQUENCE [LARGE SCALE GENOMIC DNA]</scope>
    <source>
        <strain evidence="1 2">GH-19</strain>
    </source>
</reference>
<evidence type="ECO:0000313" key="2">
    <source>
        <dbReference type="Proteomes" id="UP001498398"/>
    </source>
</evidence>
<gene>
    <name evidence="1" type="ORF">VKT23_006042</name>
</gene>
<dbReference type="SUPFAM" id="SSF50370">
    <property type="entry name" value="Ricin B-like lectins"/>
    <property type="match status" value="1"/>
</dbReference>
<dbReference type="Proteomes" id="UP001498398">
    <property type="component" value="Unassembled WGS sequence"/>
</dbReference>
<proteinExistence type="predicted"/>
<dbReference type="CDD" id="cd00161">
    <property type="entry name" value="beta-trefoil_Ricin-like"/>
    <property type="match status" value="1"/>
</dbReference>
<evidence type="ECO:0000313" key="1">
    <source>
        <dbReference type="EMBL" id="KAK7464836.1"/>
    </source>
</evidence>
<evidence type="ECO:0008006" key="3">
    <source>
        <dbReference type="Google" id="ProtNLM"/>
    </source>
</evidence>
<sequence>MVNLLNLTAAAATATRFNIMDHQNLVLDLVNGGCEDYTTVQQFGRGPVTTQEWSLNHIGPIDSDHFQITNVGCGTVLSYAGSATGANSIRSQLVNLVKSNTTWFVVSDVNSPSGGVRIIESVSSLALTAWTADPIEATAPLTLEPNRAKDTRQNFFLSGVAI</sequence>
<comment type="caution">
    <text evidence="1">The sequence shown here is derived from an EMBL/GenBank/DDBJ whole genome shotgun (WGS) entry which is preliminary data.</text>
</comment>
<organism evidence="1 2">
    <name type="scientific">Marasmiellus scandens</name>
    <dbReference type="NCBI Taxonomy" id="2682957"/>
    <lineage>
        <taxon>Eukaryota</taxon>
        <taxon>Fungi</taxon>
        <taxon>Dikarya</taxon>
        <taxon>Basidiomycota</taxon>
        <taxon>Agaricomycotina</taxon>
        <taxon>Agaricomycetes</taxon>
        <taxon>Agaricomycetidae</taxon>
        <taxon>Agaricales</taxon>
        <taxon>Marasmiineae</taxon>
        <taxon>Omphalotaceae</taxon>
        <taxon>Marasmiellus</taxon>
    </lineage>
</organism>
<protein>
    <recommendedName>
        <fullName evidence="3">Ricin B lectin domain-containing protein</fullName>
    </recommendedName>
</protein>
<name>A0ABR1JUW5_9AGAR</name>
<dbReference type="EMBL" id="JBANRG010000007">
    <property type="protein sequence ID" value="KAK7464836.1"/>
    <property type="molecule type" value="Genomic_DNA"/>
</dbReference>
<keyword evidence="2" id="KW-1185">Reference proteome</keyword>
<dbReference type="Gene3D" id="2.80.10.50">
    <property type="match status" value="1"/>
</dbReference>
<dbReference type="InterPro" id="IPR035992">
    <property type="entry name" value="Ricin_B-like_lectins"/>
</dbReference>
<accession>A0ABR1JUW5</accession>